<dbReference type="InterPro" id="IPR039420">
    <property type="entry name" value="WalR-like"/>
</dbReference>
<dbReference type="SMART" id="SM00448">
    <property type="entry name" value="REC"/>
    <property type="match status" value="1"/>
</dbReference>
<keyword evidence="2" id="KW-0805">Transcription regulation</keyword>
<dbReference type="PROSITE" id="PS50110">
    <property type="entry name" value="RESPONSE_REGULATORY"/>
    <property type="match status" value="1"/>
</dbReference>
<keyword evidence="4" id="KW-0804">Transcription</keyword>
<evidence type="ECO:0000259" key="7">
    <source>
        <dbReference type="PROSITE" id="PS50110"/>
    </source>
</evidence>
<evidence type="ECO:0000313" key="8">
    <source>
        <dbReference type="EMBL" id="SYX86241.1"/>
    </source>
</evidence>
<sequence>MLDKIKVMLLDDHPLVMEGLKNRINEENDLHVVGTFTDPREGIQELEHLKPNVFVMDISMQHMDGFEVAKLCKEKFGLAMKIIMLSGYTYEEFYQKAYGIGVHAYLSKQATYQEIINAIRQSVLGHILIPEKVLSGLKQDQLTATEREVLKLIAQEKSNQEISIILAMSKRTVEYHIASIIDKLGVKTRIGAVVKGYESGMLINQTQ</sequence>
<evidence type="ECO:0000256" key="5">
    <source>
        <dbReference type="PROSITE-ProRule" id="PRU00169"/>
    </source>
</evidence>
<proteinExistence type="predicted"/>
<evidence type="ECO:0000259" key="6">
    <source>
        <dbReference type="PROSITE" id="PS50043"/>
    </source>
</evidence>
<evidence type="ECO:0000256" key="3">
    <source>
        <dbReference type="ARBA" id="ARBA00023125"/>
    </source>
</evidence>
<accession>A0A383RHS8</accession>
<dbReference type="SUPFAM" id="SSF52172">
    <property type="entry name" value="CheY-like"/>
    <property type="match status" value="1"/>
</dbReference>
<evidence type="ECO:0000256" key="2">
    <source>
        <dbReference type="ARBA" id="ARBA00023015"/>
    </source>
</evidence>
<dbReference type="Pfam" id="PF00196">
    <property type="entry name" value="GerE"/>
    <property type="match status" value="1"/>
</dbReference>
<dbReference type="RefSeq" id="WP_138188261.1">
    <property type="nucleotide sequence ID" value="NZ_LS992241.1"/>
</dbReference>
<dbReference type="EMBL" id="LS992241">
    <property type="protein sequence ID" value="SYX86241.1"/>
    <property type="molecule type" value="Genomic_DNA"/>
</dbReference>
<dbReference type="GO" id="GO:0006355">
    <property type="term" value="P:regulation of DNA-templated transcription"/>
    <property type="evidence" value="ECO:0007669"/>
    <property type="project" value="InterPro"/>
</dbReference>
<dbReference type="Proteomes" id="UP000304148">
    <property type="component" value="Chromosome"/>
</dbReference>
<organism evidence="8 9">
    <name type="scientific">Paenibacillus alvei</name>
    <name type="common">Bacillus alvei</name>
    <dbReference type="NCBI Taxonomy" id="44250"/>
    <lineage>
        <taxon>Bacteria</taxon>
        <taxon>Bacillati</taxon>
        <taxon>Bacillota</taxon>
        <taxon>Bacilli</taxon>
        <taxon>Bacillales</taxon>
        <taxon>Paenibacillaceae</taxon>
        <taxon>Paenibacillus</taxon>
    </lineage>
</organism>
<dbReference type="InterPro" id="IPR016032">
    <property type="entry name" value="Sig_transdc_resp-reg_C-effctor"/>
</dbReference>
<evidence type="ECO:0000256" key="4">
    <source>
        <dbReference type="ARBA" id="ARBA00023163"/>
    </source>
</evidence>
<dbReference type="SUPFAM" id="SSF46894">
    <property type="entry name" value="C-terminal effector domain of the bipartite response regulators"/>
    <property type="match status" value="1"/>
</dbReference>
<protein>
    <submittedName>
        <fullName evidence="8">LuxR family transcriptional regulator</fullName>
    </submittedName>
</protein>
<keyword evidence="3" id="KW-0238">DNA-binding</keyword>
<feature type="domain" description="Response regulatory" evidence="7">
    <location>
        <begin position="6"/>
        <end position="123"/>
    </location>
</feature>
<dbReference type="CDD" id="cd17535">
    <property type="entry name" value="REC_NarL-like"/>
    <property type="match status" value="1"/>
</dbReference>
<dbReference type="PANTHER" id="PTHR43214">
    <property type="entry name" value="TWO-COMPONENT RESPONSE REGULATOR"/>
    <property type="match status" value="1"/>
</dbReference>
<dbReference type="InterPro" id="IPR000792">
    <property type="entry name" value="Tscrpt_reg_LuxR_C"/>
</dbReference>
<dbReference type="InterPro" id="IPR058245">
    <property type="entry name" value="NreC/VraR/RcsB-like_REC"/>
</dbReference>
<feature type="domain" description="HTH luxR-type" evidence="6">
    <location>
        <begin position="135"/>
        <end position="200"/>
    </location>
</feature>
<dbReference type="GO" id="GO:0003677">
    <property type="term" value="F:DNA binding"/>
    <property type="evidence" value="ECO:0007669"/>
    <property type="project" value="UniProtKB-KW"/>
</dbReference>
<dbReference type="PROSITE" id="PS50043">
    <property type="entry name" value="HTH_LUXR_2"/>
    <property type="match status" value="1"/>
</dbReference>
<keyword evidence="1 5" id="KW-0597">Phosphoprotein</keyword>
<name>A0A383RHS8_PAEAL</name>
<gene>
    <name evidence="8" type="ORF">PBLR_14663</name>
</gene>
<dbReference type="GO" id="GO:0000160">
    <property type="term" value="P:phosphorelay signal transduction system"/>
    <property type="evidence" value="ECO:0007669"/>
    <property type="project" value="InterPro"/>
</dbReference>
<dbReference type="Pfam" id="PF00072">
    <property type="entry name" value="Response_reg"/>
    <property type="match status" value="1"/>
</dbReference>
<evidence type="ECO:0000256" key="1">
    <source>
        <dbReference type="ARBA" id="ARBA00022553"/>
    </source>
</evidence>
<dbReference type="CDD" id="cd06170">
    <property type="entry name" value="LuxR_C_like"/>
    <property type="match status" value="1"/>
</dbReference>
<dbReference type="Gene3D" id="3.40.50.2300">
    <property type="match status" value="1"/>
</dbReference>
<dbReference type="SMART" id="SM00421">
    <property type="entry name" value="HTH_LUXR"/>
    <property type="match status" value="1"/>
</dbReference>
<feature type="modified residue" description="4-aspartylphosphate" evidence="5">
    <location>
        <position position="57"/>
    </location>
</feature>
<dbReference type="InterPro" id="IPR001789">
    <property type="entry name" value="Sig_transdc_resp-reg_receiver"/>
</dbReference>
<dbReference type="AlphaFoldDB" id="A0A383RHS8"/>
<dbReference type="InterPro" id="IPR011006">
    <property type="entry name" value="CheY-like_superfamily"/>
</dbReference>
<dbReference type="PRINTS" id="PR00038">
    <property type="entry name" value="HTHLUXR"/>
</dbReference>
<evidence type="ECO:0000313" key="9">
    <source>
        <dbReference type="Proteomes" id="UP000304148"/>
    </source>
</evidence>
<reference evidence="9" key="1">
    <citation type="submission" date="2018-08" db="EMBL/GenBank/DDBJ databases">
        <authorList>
            <person name="Chevrot R."/>
        </authorList>
    </citation>
    <scope>NUCLEOTIDE SEQUENCE [LARGE SCALE GENOMIC DNA]</scope>
</reference>